<dbReference type="PROSITE" id="PS50837">
    <property type="entry name" value="NACHT"/>
    <property type="match status" value="1"/>
</dbReference>
<dbReference type="EMBL" id="JBFTWV010000020">
    <property type="protein sequence ID" value="KAL2797291.1"/>
    <property type="molecule type" value="Genomic_DNA"/>
</dbReference>
<dbReference type="InterPro" id="IPR056884">
    <property type="entry name" value="NPHP3-like_N"/>
</dbReference>
<gene>
    <name evidence="4" type="ORF">BJX66DRAFT_335195</name>
</gene>
<accession>A0ABR4GE19</accession>
<dbReference type="Pfam" id="PF24883">
    <property type="entry name" value="NPHP3_N"/>
    <property type="match status" value="1"/>
</dbReference>
<keyword evidence="1" id="KW-0677">Repeat</keyword>
<dbReference type="InterPro" id="IPR031359">
    <property type="entry name" value="NACHT_N"/>
</dbReference>
<evidence type="ECO:0000256" key="2">
    <source>
        <dbReference type="SAM" id="MobiDB-lite"/>
    </source>
</evidence>
<feature type="compositionally biased region" description="Basic residues" evidence="2">
    <location>
        <begin position="1"/>
        <end position="10"/>
    </location>
</feature>
<dbReference type="PANTHER" id="PTHR10039">
    <property type="entry name" value="AMELOGENIN"/>
    <property type="match status" value="1"/>
</dbReference>
<feature type="compositionally biased region" description="Acidic residues" evidence="2">
    <location>
        <begin position="17"/>
        <end position="30"/>
    </location>
</feature>
<dbReference type="Pfam" id="PF17100">
    <property type="entry name" value="NACHT_N"/>
    <property type="match status" value="1"/>
</dbReference>
<evidence type="ECO:0000256" key="1">
    <source>
        <dbReference type="ARBA" id="ARBA00022737"/>
    </source>
</evidence>
<reference evidence="4 5" key="1">
    <citation type="submission" date="2024-07" db="EMBL/GenBank/DDBJ databases">
        <title>Section-level genome sequencing and comparative genomics of Aspergillus sections Usti and Cavernicolus.</title>
        <authorList>
            <consortium name="Lawrence Berkeley National Laboratory"/>
            <person name="Nybo J.L."/>
            <person name="Vesth T.C."/>
            <person name="Theobald S."/>
            <person name="Frisvad J.C."/>
            <person name="Larsen T.O."/>
            <person name="Kjaerboelling I."/>
            <person name="Rothschild-Mancinelli K."/>
            <person name="Lyhne E.K."/>
            <person name="Kogle M.E."/>
            <person name="Barry K."/>
            <person name="Clum A."/>
            <person name="Na H."/>
            <person name="Ledsgaard L."/>
            <person name="Lin J."/>
            <person name="Lipzen A."/>
            <person name="Kuo A."/>
            <person name="Riley R."/>
            <person name="Mondo S."/>
            <person name="Labutti K."/>
            <person name="Haridas S."/>
            <person name="Pangalinan J."/>
            <person name="Salamov A.A."/>
            <person name="Simmons B.A."/>
            <person name="Magnuson J.K."/>
            <person name="Chen J."/>
            <person name="Drula E."/>
            <person name="Henrissat B."/>
            <person name="Wiebenga A."/>
            <person name="Lubbers R.J."/>
            <person name="Gomes A.C."/>
            <person name="Makela M.R."/>
            <person name="Stajich J."/>
            <person name="Grigoriev I.V."/>
            <person name="Mortensen U.H."/>
            <person name="De Vries R.P."/>
            <person name="Baker S.E."/>
            <person name="Andersen M.R."/>
        </authorList>
    </citation>
    <scope>NUCLEOTIDE SEQUENCE [LARGE SCALE GENOMIC DNA]</scope>
    <source>
        <strain evidence="4 5">CBS 209.92</strain>
    </source>
</reference>
<sequence length="747" mass="82825">MPIRKNIRRLFGRDDADNSEEELEQEEPEETPSPTAPSQLPEKPTPAPAPLAKPWQDSPTPQLFADNIDQPRAYPSKSLWTDAYEQLGDEAPDLIEALEADLLQTQSQNGQTSQETESTTEQRLQRLVQQRLVDVEASRAGFTVGGKRVLVREQAGKIVHAIISVKDFISAAVSVEPHASLAWAGVLVFLNLLTNTITQHEEAIKGLEFISTLLIRYRLTEATHADAYNSDFHASSIQSRVELGASLRAKTVNSLRGSLEDLVVPDDWKGILSTITELDETISQQLTTLGNHTLSEVDKKMEKVQEMMTISLRLATDNIDHARTERRKRLLDNLSITDDAVFGLKEDRDKPRCLEGTQVYTLSRIQEWTESPTRKSVLWLQGVAGTGKSTISRTFAAALGEQKRLVSGTPLPGGIRLGASFFFVNTNEERNSVNNVFPTIAKSIARVVPDLKPYLYAALEENEDIQTQPLGNQLKKLILKLLRRVESENPLGVNLIVILDALDECKPVSDGRKLLSLLGSNPQLQDTGLRFFITSRPDAQLRAELDSQARKSIQNEILEKILQAGSDGPDDITLYLRHELGRIRDERAIVGDWPGDANIAKLTGKAQGLFIFASTACRFLNEASRLAGKTLLDSRLDMLLTDKMAGETPLNGLDQIYADIIRDSVFEDGVLDEEKEILAELFRRVVGSVVVVFEPLSLRALSSLSSTPIQDVKETVTCLYSVLAFARDEGGPVQLYRLSGFKTIREG</sequence>
<evidence type="ECO:0000259" key="3">
    <source>
        <dbReference type="PROSITE" id="PS50837"/>
    </source>
</evidence>
<proteinExistence type="predicted"/>
<dbReference type="Proteomes" id="UP001610563">
    <property type="component" value="Unassembled WGS sequence"/>
</dbReference>
<dbReference type="InterPro" id="IPR027417">
    <property type="entry name" value="P-loop_NTPase"/>
</dbReference>
<dbReference type="InterPro" id="IPR007111">
    <property type="entry name" value="NACHT_NTPase"/>
</dbReference>
<protein>
    <recommendedName>
        <fullName evidence="3">NACHT domain-containing protein</fullName>
    </recommendedName>
</protein>
<feature type="domain" description="NACHT" evidence="3">
    <location>
        <begin position="376"/>
        <end position="541"/>
    </location>
</feature>
<dbReference type="SUPFAM" id="SSF52540">
    <property type="entry name" value="P-loop containing nucleoside triphosphate hydrolases"/>
    <property type="match status" value="1"/>
</dbReference>
<organism evidence="4 5">
    <name type="scientific">Aspergillus keveii</name>
    <dbReference type="NCBI Taxonomy" id="714993"/>
    <lineage>
        <taxon>Eukaryota</taxon>
        <taxon>Fungi</taxon>
        <taxon>Dikarya</taxon>
        <taxon>Ascomycota</taxon>
        <taxon>Pezizomycotina</taxon>
        <taxon>Eurotiomycetes</taxon>
        <taxon>Eurotiomycetidae</taxon>
        <taxon>Eurotiales</taxon>
        <taxon>Aspergillaceae</taxon>
        <taxon>Aspergillus</taxon>
        <taxon>Aspergillus subgen. Nidulantes</taxon>
    </lineage>
</organism>
<keyword evidence="5" id="KW-1185">Reference proteome</keyword>
<dbReference type="Gene3D" id="3.40.50.300">
    <property type="entry name" value="P-loop containing nucleotide triphosphate hydrolases"/>
    <property type="match status" value="1"/>
</dbReference>
<dbReference type="PANTHER" id="PTHR10039:SF17">
    <property type="entry name" value="FUNGAL STAND N-TERMINAL GOODBYE DOMAIN-CONTAINING PROTEIN-RELATED"/>
    <property type="match status" value="1"/>
</dbReference>
<evidence type="ECO:0000313" key="5">
    <source>
        <dbReference type="Proteomes" id="UP001610563"/>
    </source>
</evidence>
<name>A0ABR4GE19_9EURO</name>
<feature type="region of interest" description="Disordered" evidence="2">
    <location>
        <begin position="1"/>
        <end position="70"/>
    </location>
</feature>
<comment type="caution">
    <text evidence="4">The sequence shown here is derived from an EMBL/GenBank/DDBJ whole genome shotgun (WGS) entry which is preliminary data.</text>
</comment>
<evidence type="ECO:0000313" key="4">
    <source>
        <dbReference type="EMBL" id="KAL2797291.1"/>
    </source>
</evidence>